<name>A0AAV7QHC9_PLEWA</name>
<proteinExistence type="predicted"/>
<dbReference type="AlphaFoldDB" id="A0AAV7QHC9"/>
<evidence type="ECO:0000256" key="1">
    <source>
        <dbReference type="SAM" id="MobiDB-lite"/>
    </source>
</evidence>
<comment type="caution">
    <text evidence="2">The sequence shown here is derived from an EMBL/GenBank/DDBJ whole genome shotgun (WGS) entry which is preliminary data.</text>
</comment>
<sequence>MPSRRKPACNVHTACDDILLQLPATGRPPPRCHQRAHSGVGLERRHTGTLANPGLPALKVRRPRCVSTARRPPTSDVGHAWVYDGSLAVDTPFKSHFPVGHRVEKEFKAADTLDACK</sequence>
<organism evidence="2 3">
    <name type="scientific">Pleurodeles waltl</name>
    <name type="common">Iberian ribbed newt</name>
    <dbReference type="NCBI Taxonomy" id="8319"/>
    <lineage>
        <taxon>Eukaryota</taxon>
        <taxon>Metazoa</taxon>
        <taxon>Chordata</taxon>
        <taxon>Craniata</taxon>
        <taxon>Vertebrata</taxon>
        <taxon>Euteleostomi</taxon>
        <taxon>Amphibia</taxon>
        <taxon>Batrachia</taxon>
        <taxon>Caudata</taxon>
        <taxon>Salamandroidea</taxon>
        <taxon>Salamandridae</taxon>
        <taxon>Pleurodelinae</taxon>
        <taxon>Pleurodeles</taxon>
    </lineage>
</organism>
<dbReference type="Proteomes" id="UP001066276">
    <property type="component" value="Chromosome 6"/>
</dbReference>
<dbReference type="EMBL" id="JANPWB010000010">
    <property type="protein sequence ID" value="KAJ1137883.1"/>
    <property type="molecule type" value="Genomic_DNA"/>
</dbReference>
<evidence type="ECO:0000313" key="3">
    <source>
        <dbReference type="Proteomes" id="UP001066276"/>
    </source>
</evidence>
<gene>
    <name evidence="2" type="ORF">NDU88_004279</name>
</gene>
<feature type="region of interest" description="Disordered" evidence="1">
    <location>
        <begin position="25"/>
        <end position="55"/>
    </location>
</feature>
<evidence type="ECO:0000313" key="2">
    <source>
        <dbReference type="EMBL" id="KAJ1137883.1"/>
    </source>
</evidence>
<keyword evidence="3" id="KW-1185">Reference proteome</keyword>
<reference evidence="2" key="1">
    <citation type="journal article" date="2022" name="bioRxiv">
        <title>Sequencing and chromosome-scale assembly of the giantPleurodeles waltlgenome.</title>
        <authorList>
            <person name="Brown T."/>
            <person name="Elewa A."/>
            <person name="Iarovenko S."/>
            <person name="Subramanian E."/>
            <person name="Araus A.J."/>
            <person name="Petzold A."/>
            <person name="Susuki M."/>
            <person name="Suzuki K.-i.T."/>
            <person name="Hayashi T."/>
            <person name="Toyoda A."/>
            <person name="Oliveira C."/>
            <person name="Osipova E."/>
            <person name="Leigh N.D."/>
            <person name="Simon A."/>
            <person name="Yun M.H."/>
        </authorList>
    </citation>
    <scope>NUCLEOTIDE SEQUENCE</scope>
    <source>
        <strain evidence="2">20211129_DDA</strain>
        <tissue evidence="2">Liver</tissue>
    </source>
</reference>
<accession>A0AAV7QHC9</accession>
<protein>
    <submittedName>
        <fullName evidence="2">Uncharacterized protein</fullName>
    </submittedName>
</protein>